<name>A0ABQ2STI4_STREZ</name>
<organism evidence="1 2">
    <name type="scientific">Streptomyces pseudogriseolus</name>
    <name type="common">Streptomyces gancidicus</name>
    <name type="synonym">Streptomyces rubiginosus</name>
    <dbReference type="NCBI Taxonomy" id="36817"/>
    <lineage>
        <taxon>Bacteria</taxon>
        <taxon>Bacillati</taxon>
        <taxon>Actinomycetota</taxon>
        <taxon>Actinomycetes</taxon>
        <taxon>Kitasatosporales</taxon>
        <taxon>Streptomycetaceae</taxon>
        <taxon>Streptomyces</taxon>
        <taxon>Streptomyces pseudogriseolus group</taxon>
    </lineage>
</organism>
<evidence type="ECO:0000313" key="2">
    <source>
        <dbReference type="Proteomes" id="UP000597853"/>
    </source>
</evidence>
<dbReference type="Proteomes" id="UP000597853">
    <property type="component" value="Unassembled WGS sequence"/>
</dbReference>
<keyword evidence="2" id="KW-1185">Reference proteome</keyword>
<dbReference type="EMBL" id="BMTX01000004">
    <property type="protein sequence ID" value="GGS39892.1"/>
    <property type="molecule type" value="Genomic_DNA"/>
</dbReference>
<protein>
    <submittedName>
        <fullName evidence="1">Uncharacterized protein</fullName>
    </submittedName>
</protein>
<gene>
    <name evidence="1" type="ORF">GCM10010285_18720</name>
</gene>
<comment type="caution">
    <text evidence="1">The sequence shown here is derived from an EMBL/GenBank/DDBJ whole genome shotgun (WGS) entry which is preliminary data.</text>
</comment>
<reference evidence="2" key="1">
    <citation type="journal article" date="2019" name="Int. J. Syst. Evol. Microbiol.">
        <title>The Global Catalogue of Microorganisms (GCM) 10K type strain sequencing project: providing services to taxonomists for standard genome sequencing and annotation.</title>
        <authorList>
            <consortium name="The Broad Institute Genomics Platform"/>
            <consortium name="The Broad Institute Genome Sequencing Center for Infectious Disease"/>
            <person name="Wu L."/>
            <person name="Ma J."/>
        </authorList>
    </citation>
    <scope>NUCLEOTIDE SEQUENCE [LARGE SCALE GENOMIC DNA]</scope>
    <source>
        <strain evidence="2">JCM 4416</strain>
    </source>
</reference>
<evidence type="ECO:0000313" key="1">
    <source>
        <dbReference type="EMBL" id="GGS39892.1"/>
    </source>
</evidence>
<proteinExistence type="predicted"/>
<accession>A0ABQ2STI4</accession>
<sequence>MDVSYRVAYTPAAHARGVLDSEDWGTRDGAVASIDATGPEHRADFAVNSIGPGWPLAGQQFVFLGWFTERAMRDVKHVFVRVRVQDRVGDTHERVIDLLKAADRSPTYPDPPLVQKGSRVRMLVQVRGKHTLEPYAVAGGMFWLAWKTLSGS</sequence>